<gene>
    <name evidence="3" type="ORF">DQ384_14975</name>
</gene>
<protein>
    <recommendedName>
        <fullName evidence="5">Collagen-like protein</fullName>
    </recommendedName>
</protein>
<feature type="chain" id="PRO_5016842480" description="Collagen-like protein" evidence="2">
    <location>
        <begin position="24"/>
        <end position="193"/>
    </location>
</feature>
<dbReference type="EMBL" id="QOIL01000007">
    <property type="protein sequence ID" value="RCG30596.1"/>
    <property type="molecule type" value="Genomic_DNA"/>
</dbReference>
<name>A0A367FJP5_9ACTN</name>
<evidence type="ECO:0000256" key="2">
    <source>
        <dbReference type="SAM" id="SignalP"/>
    </source>
</evidence>
<evidence type="ECO:0008006" key="5">
    <source>
        <dbReference type="Google" id="ProtNLM"/>
    </source>
</evidence>
<comment type="caution">
    <text evidence="3">The sequence shown here is derived from an EMBL/GenBank/DDBJ whole genome shotgun (WGS) entry which is preliminary data.</text>
</comment>
<keyword evidence="4" id="KW-1185">Reference proteome</keyword>
<keyword evidence="2" id="KW-0732">Signal</keyword>
<evidence type="ECO:0000313" key="4">
    <source>
        <dbReference type="Proteomes" id="UP000253094"/>
    </source>
</evidence>
<dbReference type="AlphaFoldDB" id="A0A367FJP5"/>
<dbReference type="Proteomes" id="UP000253094">
    <property type="component" value="Unassembled WGS sequence"/>
</dbReference>
<feature type="signal peptide" evidence="2">
    <location>
        <begin position="1"/>
        <end position="23"/>
    </location>
</feature>
<feature type="region of interest" description="Disordered" evidence="1">
    <location>
        <begin position="36"/>
        <end position="88"/>
    </location>
</feature>
<reference evidence="3 4" key="1">
    <citation type="submission" date="2018-06" db="EMBL/GenBank/DDBJ databases">
        <title>Sphaerisporangium craniellae sp. nov., isolated from a marine sponge in the South China Sea.</title>
        <authorList>
            <person name="Li L."/>
        </authorList>
    </citation>
    <scope>NUCLEOTIDE SEQUENCE [LARGE SCALE GENOMIC DNA]</scope>
    <source>
        <strain evidence="3 4">CCTCC AA 208026</strain>
    </source>
</reference>
<sequence>MWAVAVATLSTAGGVALSGPAQAGTGAVSVPGLHVSHDAGHAATGHRPVGGEDDEDEVVSTKKDCKKCPPGPPGPPGPSGRTDGVDSAMATPTGLGTLTPVTYIGLAQPNGIVLVRDPTSVGPANPPWHDLSTVPNHPANATDVTLAANPTGNQLQITVRSRTGLVRQTTCALGVNVTWPANCTAFADLTPPL</sequence>
<feature type="compositionally biased region" description="Pro residues" evidence="1">
    <location>
        <begin position="69"/>
        <end position="78"/>
    </location>
</feature>
<evidence type="ECO:0000256" key="1">
    <source>
        <dbReference type="SAM" id="MobiDB-lite"/>
    </source>
</evidence>
<accession>A0A367FJP5</accession>
<evidence type="ECO:0000313" key="3">
    <source>
        <dbReference type="EMBL" id="RCG30596.1"/>
    </source>
</evidence>
<organism evidence="3 4">
    <name type="scientific">Sphaerisporangium album</name>
    <dbReference type="NCBI Taxonomy" id="509200"/>
    <lineage>
        <taxon>Bacteria</taxon>
        <taxon>Bacillati</taxon>
        <taxon>Actinomycetota</taxon>
        <taxon>Actinomycetes</taxon>
        <taxon>Streptosporangiales</taxon>
        <taxon>Streptosporangiaceae</taxon>
        <taxon>Sphaerisporangium</taxon>
    </lineage>
</organism>
<proteinExistence type="predicted"/>